<organism evidence="10 11">
    <name type="scientific">Pegethrix bostrychoides GSE-TBD4-15B</name>
    <dbReference type="NCBI Taxonomy" id="2839662"/>
    <lineage>
        <taxon>Bacteria</taxon>
        <taxon>Bacillati</taxon>
        <taxon>Cyanobacteriota</taxon>
        <taxon>Cyanophyceae</taxon>
        <taxon>Oculatellales</taxon>
        <taxon>Oculatellaceae</taxon>
        <taxon>Pegethrix</taxon>
    </lineage>
</organism>
<dbReference type="PANTHER" id="PTHR33908">
    <property type="entry name" value="MANNOSYLTRANSFERASE YKCB-RELATED"/>
    <property type="match status" value="1"/>
</dbReference>
<keyword evidence="3 10" id="KW-0328">Glycosyltransferase</keyword>
<dbReference type="AlphaFoldDB" id="A0A951P8M4"/>
<dbReference type="Pfam" id="PF13231">
    <property type="entry name" value="PMT_2"/>
    <property type="match status" value="1"/>
</dbReference>
<evidence type="ECO:0000256" key="5">
    <source>
        <dbReference type="ARBA" id="ARBA00022692"/>
    </source>
</evidence>
<dbReference type="InterPro" id="IPR050297">
    <property type="entry name" value="LipidA_mod_glycosyltrf_83"/>
</dbReference>
<gene>
    <name evidence="10" type="ORF">KME07_05920</name>
</gene>
<sequence length="545" mass="61121">MTQLLATEQVRPVSLNWLKLVLIALLVLGVCFRFTALDRKIFWHDEVYTVFRAAGFTRDEIDRQLFQNRFVSVPELQSFQQIKPDSSALDSLRSLAVEDPQHPPLYFLMARFWMQALGSSISTSRLLPALISLISLPLMYGLAMELFSSRPTALLATVFLALSPFDLLFAQTARQYSLLTMTVIGSSWLLLRAMRTRTGSRWVDYGMSVAVGLYAHPFFGLTVIAQGVYLGLMTFMKPAVKTGTKPPGRRLLHFALAILGALLVYGPWLSVLLERHGRATATTNWTNEAVGLLYLLKLWVLSFTALWFDLDFGFNNPLTYLLRLPVLLLIGMAFQHLYRHSPLRVWLFLVSSALVPFLILALPDLVLGGKRSAVSRYLISCFPAVQLAVAYLFTTRLSLGQFTPGQFKLNRAFWRVVLALTFAGSILSAGVSAQANSWWSKDLSYLNGEVIQRLNAEPANSILLSNMGNDYTNTGDLISLSYGLRPDLRLFLVSDQPDFAPLTTEPNLLAFRPSEPLKASMMAQGWRLEPIDPISASAKLWRIRK</sequence>
<feature type="transmembrane region" description="Helical" evidence="8">
    <location>
        <begin position="344"/>
        <end position="362"/>
    </location>
</feature>
<evidence type="ECO:0000256" key="6">
    <source>
        <dbReference type="ARBA" id="ARBA00022989"/>
    </source>
</evidence>
<dbReference type="InterPro" id="IPR038731">
    <property type="entry name" value="RgtA/B/C-like"/>
</dbReference>
<keyword evidence="4 10" id="KW-0808">Transferase</keyword>
<comment type="caution">
    <text evidence="10">The sequence shown here is derived from an EMBL/GenBank/DDBJ whole genome shotgun (WGS) entry which is preliminary data.</text>
</comment>
<comment type="subcellular location">
    <subcellularLocation>
        <location evidence="1">Cell membrane</location>
        <topology evidence="1">Multi-pass membrane protein</topology>
    </subcellularLocation>
</comment>
<feature type="transmembrane region" description="Helical" evidence="8">
    <location>
        <begin position="374"/>
        <end position="393"/>
    </location>
</feature>
<feature type="transmembrane region" description="Helical" evidence="8">
    <location>
        <begin position="17"/>
        <end position="36"/>
    </location>
</feature>
<dbReference type="PANTHER" id="PTHR33908:SF11">
    <property type="entry name" value="MEMBRANE PROTEIN"/>
    <property type="match status" value="1"/>
</dbReference>
<feature type="transmembrane region" description="Helical" evidence="8">
    <location>
        <begin position="413"/>
        <end position="433"/>
    </location>
</feature>
<evidence type="ECO:0000256" key="3">
    <source>
        <dbReference type="ARBA" id="ARBA00022676"/>
    </source>
</evidence>
<feature type="transmembrane region" description="Helical" evidence="8">
    <location>
        <begin position="251"/>
        <end position="269"/>
    </location>
</feature>
<dbReference type="EC" id="2.4.-.-" evidence="10"/>
<dbReference type="GO" id="GO:0009103">
    <property type="term" value="P:lipopolysaccharide biosynthetic process"/>
    <property type="evidence" value="ECO:0007669"/>
    <property type="project" value="UniProtKB-ARBA"/>
</dbReference>
<feature type="transmembrane region" description="Helical" evidence="8">
    <location>
        <begin position="206"/>
        <end position="230"/>
    </location>
</feature>
<evidence type="ECO:0000256" key="2">
    <source>
        <dbReference type="ARBA" id="ARBA00022475"/>
    </source>
</evidence>
<dbReference type="GO" id="GO:0016763">
    <property type="term" value="F:pentosyltransferase activity"/>
    <property type="evidence" value="ECO:0007669"/>
    <property type="project" value="TreeGrafter"/>
</dbReference>
<dbReference type="Proteomes" id="UP000707356">
    <property type="component" value="Unassembled WGS sequence"/>
</dbReference>
<keyword evidence="6 8" id="KW-1133">Transmembrane helix</keyword>
<keyword evidence="2" id="KW-1003">Cell membrane</keyword>
<dbReference type="EMBL" id="JAHHHV010000026">
    <property type="protein sequence ID" value="MBW4464962.1"/>
    <property type="molecule type" value="Genomic_DNA"/>
</dbReference>
<feature type="transmembrane region" description="Helical" evidence="8">
    <location>
        <begin position="320"/>
        <end position="338"/>
    </location>
</feature>
<name>A0A951P8M4_9CYAN</name>
<evidence type="ECO:0000313" key="10">
    <source>
        <dbReference type="EMBL" id="MBW4464962.1"/>
    </source>
</evidence>
<evidence type="ECO:0000256" key="7">
    <source>
        <dbReference type="ARBA" id="ARBA00023136"/>
    </source>
</evidence>
<proteinExistence type="predicted"/>
<accession>A0A951P8M4</accession>
<feature type="transmembrane region" description="Helical" evidence="8">
    <location>
        <begin position="176"/>
        <end position="194"/>
    </location>
</feature>
<protein>
    <submittedName>
        <fullName evidence="10">Glycosyltransferase family 39 protein</fullName>
        <ecNumber evidence="10">2.4.-.-</ecNumber>
    </submittedName>
</protein>
<evidence type="ECO:0000259" key="9">
    <source>
        <dbReference type="Pfam" id="PF13231"/>
    </source>
</evidence>
<dbReference type="GO" id="GO:0005886">
    <property type="term" value="C:plasma membrane"/>
    <property type="evidence" value="ECO:0007669"/>
    <property type="project" value="UniProtKB-SubCell"/>
</dbReference>
<keyword evidence="5 8" id="KW-0812">Transmembrane</keyword>
<evidence type="ECO:0000256" key="4">
    <source>
        <dbReference type="ARBA" id="ARBA00022679"/>
    </source>
</evidence>
<reference evidence="10" key="1">
    <citation type="submission" date="2021-05" db="EMBL/GenBank/DDBJ databases">
        <authorList>
            <person name="Pietrasiak N."/>
            <person name="Ward R."/>
            <person name="Stajich J.E."/>
            <person name="Kurbessoian T."/>
        </authorList>
    </citation>
    <scope>NUCLEOTIDE SEQUENCE</scope>
    <source>
        <strain evidence="10">GSE-TBD4-15B</strain>
    </source>
</reference>
<feature type="transmembrane region" description="Helical" evidence="8">
    <location>
        <begin position="289"/>
        <end position="308"/>
    </location>
</feature>
<evidence type="ECO:0000313" key="11">
    <source>
        <dbReference type="Proteomes" id="UP000707356"/>
    </source>
</evidence>
<evidence type="ECO:0000256" key="8">
    <source>
        <dbReference type="SAM" id="Phobius"/>
    </source>
</evidence>
<evidence type="ECO:0000256" key="1">
    <source>
        <dbReference type="ARBA" id="ARBA00004651"/>
    </source>
</evidence>
<feature type="transmembrane region" description="Helical" evidence="8">
    <location>
        <begin position="126"/>
        <end position="147"/>
    </location>
</feature>
<reference evidence="10" key="2">
    <citation type="journal article" date="2022" name="Microbiol. Resour. Announc.">
        <title>Metagenome Sequencing to Explore Phylogenomics of Terrestrial Cyanobacteria.</title>
        <authorList>
            <person name="Ward R.D."/>
            <person name="Stajich J.E."/>
            <person name="Johansen J.R."/>
            <person name="Huntemann M."/>
            <person name="Clum A."/>
            <person name="Foster B."/>
            <person name="Foster B."/>
            <person name="Roux S."/>
            <person name="Palaniappan K."/>
            <person name="Varghese N."/>
            <person name="Mukherjee S."/>
            <person name="Reddy T.B.K."/>
            <person name="Daum C."/>
            <person name="Copeland A."/>
            <person name="Chen I.A."/>
            <person name="Ivanova N.N."/>
            <person name="Kyrpides N.C."/>
            <person name="Shapiro N."/>
            <person name="Eloe-Fadrosh E.A."/>
            <person name="Pietrasiak N."/>
        </authorList>
    </citation>
    <scope>NUCLEOTIDE SEQUENCE</scope>
    <source>
        <strain evidence="10">GSE-TBD4-15B</strain>
    </source>
</reference>
<keyword evidence="7 8" id="KW-0472">Membrane</keyword>
<feature type="domain" description="Glycosyltransferase RgtA/B/C/D-like" evidence="9">
    <location>
        <begin position="101"/>
        <end position="232"/>
    </location>
</feature>